<dbReference type="InterPro" id="IPR002123">
    <property type="entry name" value="Plipid/glycerol_acylTrfase"/>
</dbReference>
<dbReference type="Gene3D" id="3.40.50.1000">
    <property type="entry name" value="HAD superfamily/HAD-like"/>
    <property type="match status" value="1"/>
</dbReference>
<name>A0A6P3ZUG8_ZIZJJ</name>
<keyword evidence="3" id="KW-0808">Transferase</keyword>
<keyword evidence="11" id="KW-1185">Reference proteome</keyword>
<evidence type="ECO:0000256" key="2">
    <source>
        <dbReference type="ARBA" id="ARBA00007937"/>
    </source>
</evidence>
<evidence type="ECO:0000256" key="7">
    <source>
        <dbReference type="ARBA" id="ARBA00023315"/>
    </source>
</evidence>
<dbReference type="PANTHER" id="PTHR15486:SF91">
    <property type="entry name" value="PHOSPHOLIPID_GLYCEROL ACYLTRANSFERASE DOMAIN-CONTAINING PROTEIN"/>
    <property type="match status" value="1"/>
</dbReference>
<dbReference type="GeneID" id="107415340"/>
<dbReference type="SUPFAM" id="SSF69593">
    <property type="entry name" value="Glycerol-3-phosphate (1)-acyltransferase"/>
    <property type="match status" value="1"/>
</dbReference>
<evidence type="ECO:0000256" key="8">
    <source>
        <dbReference type="SAM" id="Phobius"/>
    </source>
</evidence>
<dbReference type="InParanoid" id="A0A6P3ZUG8"/>
<dbReference type="SUPFAM" id="SSF56784">
    <property type="entry name" value="HAD-like"/>
    <property type="match status" value="1"/>
</dbReference>
<dbReference type="GO" id="GO:0016020">
    <property type="term" value="C:membrane"/>
    <property type="evidence" value="ECO:0007669"/>
    <property type="project" value="UniProtKB-SubCell"/>
</dbReference>
<comment type="subcellular location">
    <subcellularLocation>
        <location evidence="1">Membrane</location>
        <topology evidence="1">Multi-pass membrane protein</topology>
    </subcellularLocation>
</comment>
<dbReference type="GO" id="GO:0016791">
    <property type="term" value="F:phosphatase activity"/>
    <property type="evidence" value="ECO:0007669"/>
    <property type="project" value="TreeGrafter"/>
</dbReference>
<dbReference type="GO" id="GO:0004366">
    <property type="term" value="F:glycerol-3-phosphate O-acyltransferase activity"/>
    <property type="evidence" value="ECO:0007669"/>
    <property type="project" value="UniProtKB-EC"/>
</dbReference>
<evidence type="ECO:0000256" key="1">
    <source>
        <dbReference type="ARBA" id="ARBA00004141"/>
    </source>
</evidence>
<dbReference type="GO" id="GO:0010143">
    <property type="term" value="P:cutin biosynthetic process"/>
    <property type="evidence" value="ECO:0007669"/>
    <property type="project" value="TreeGrafter"/>
</dbReference>
<keyword evidence="4 8" id="KW-0812">Transmembrane</keyword>
<dbReference type="AlphaFoldDB" id="A0A6P3ZUG8"/>
<dbReference type="Pfam" id="PF01553">
    <property type="entry name" value="Acyltransferase"/>
    <property type="match status" value="1"/>
</dbReference>
<evidence type="ECO:0000256" key="6">
    <source>
        <dbReference type="ARBA" id="ARBA00023136"/>
    </source>
</evidence>
<comment type="similarity">
    <text evidence="2">Belongs to the GPAT/DAPAT family.</text>
</comment>
<dbReference type="Pfam" id="PF23270">
    <property type="entry name" value="HAD_RAM2_N"/>
    <property type="match status" value="1"/>
</dbReference>
<feature type="transmembrane region" description="Helical" evidence="8">
    <location>
        <begin position="269"/>
        <end position="291"/>
    </location>
</feature>
<evidence type="ECO:0000259" key="10">
    <source>
        <dbReference type="SMART" id="SM00563"/>
    </source>
</evidence>
<evidence type="ECO:0000256" key="4">
    <source>
        <dbReference type="ARBA" id="ARBA00022692"/>
    </source>
</evidence>
<protein>
    <submittedName>
        <fullName evidence="12">Glycerol-3-phosphate acyltransferase RAM2</fullName>
    </submittedName>
</protein>
<dbReference type="RefSeq" id="XP_015879132.3">
    <property type="nucleotide sequence ID" value="XM_016023646.3"/>
</dbReference>
<feature type="chain" id="PRO_5046174790" evidence="9">
    <location>
        <begin position="25"/>
        <end position="523"/>
    </location>
</feature>
<dbReference type="KEGG" id="zju:107415340"/>
<keyword evidence="5 8" id="KW-1133">Transmembrane helix</keyword>
<accession>A0A6P3ZUG8</accession>
<keyword evidence="6 8" id="KW-0472">Membrane</keyword>
<evidence type="ECO:0000256" key="9">
    <source>
        <dbReference type="SAM" id="SignalP"/>
    </source>
</evidence>
<reference evidence="12" key="1">
    <citation type="submission" date="2025-08" db="UniProtKB">
        <authorList>
            <consortium name="RefSeq"/>
        </authorList>
    </citation>
    <scope>IDENTIFICATION</scope>
    <source>
        <tissue evidence="12">Seedling</tissue>
    </source>
</reference>
<evidence type="ECO:0000313" key="12">
    <source>
        <dbReference type="RefSeq" id="XP_015879132.3"/>
    </source>
</evidence>
<evidence type="ECO:0000256" key="3">
    <source>
        <dbReference type="ARBA" id="ARBA00022679"/>
    </source>
</evidence>
<dbReference type="SMART" id="SM00563">
    <property type="entry name" value="PlsC"/>
    <property type="match status" value="1"/>
</dbReference>
<evidence type="ECO:0000313" key="11">
    <source>
        <dbReference type="Proteomes" id="UP001652623"/>
    </source>
</evidence>
<dbReference type="InterPro" id="IPR036412">
    <property type="entry name" value="HAD-like_sf"/>
</dbReference>
<dbReference type="Proteomes" id="UP001652623">
    <property type="component" value="Chromosome 4"/>
</dbReference>
<feature type="domain" description="Phospholipid/glycerol acyltransferase" evidence="10">
    <location>
        <begin position="330"/>
        <end position="431"/>
    </location>
</feature>
<dbReference type="GO" id="GO:0090447">
    <property type="term" value="F:glycerol-3-phosphate 2-O-acyltransferase activity"/>
    <property type="evidence" value="ECO:0007669"/>
    <property type="project" value="TreeGrafter"/>
</dbReference>
<gene>
    <name evidence="12" type="primary">LOC107415340</name>
</gene>
<dbReference type="PANTHER" id="PTHR15486">
    <property type="entry name" value="ANCIENT UBIQUITOUS PROTEIN"/>
    <property type="match status" value="1"/>
</dbReference>
<dbReference type="InterPro" id="IPR056462">
    <property type="entry name" value="HAD_RAM2/GPAT1-8"/>
</dbReference>
<organism evidence="11 12">
    <name type="scientific">Ziziphus jujuba</name>
    <name type="common">Chinese jujube</name>
    <name type="synonym">Ziziphus sativa</name>
    <dbReference type="NCBI Taxonomy" id="326968"/>
    <lineage>
        <taxon>Eukaryota</taxon>
        <taxon>Viridiplantae</taxon>
        <taxon>Streptophyta</taxon>
        <taxon>Embryophyta</taxon>
        <taxon>Tracheophyta</taxon>
        <taxon>Spermatophyta</taxon>
        <taxon>Magnoliopsida</taxon>
        <taxon>eudicotyledons</taxon>
        <taxon>Gunneridae</taxon>
        <taxon>Pentapetalae</taxon>
        <taxon>rosids</taxon>
        <taxon>fabids</taxon>
        <taxon>Rosales</taxon>
        <taxon>Rhamnaceae</taxon>
        <taxon>Paliureae</taxon>
        <taxon>Ziziphus</taxon>
    </lineage>
</organism>
<feature type="signal peptide" evidence="9">
    <location>
        <begin position="1"/>
        <end position="24"/>
    </location>
</feature>
<keyword evidence="9" id="KW-0732">Signal</keyword>
<sequence length="523" mass="57893">MPLTTFFRSIPLLYLLLPTFMSKAKDDSSSSFPSISKCTSIGREKHTVVADMDGTLLRARSSFPYYALIAFEVGGILRLLLVLLASPVAGLLYYFISESAGVRVLTFATFAGMKISDIELVARACLPKFYSGDLHPETWRVFLSCGKRCVLTGNPRIMVEWFLKEYLGADMIIGTELVTYKGRATGLIRSPGVLVGENKADELCKAFGDAKSVPDIGIGDRESDYPFMKLCKESYIVPPSPKVEPVSRDKLPKPIIFHDGRLVQKPTPLIALLVVLWIPVGFLLACIRIAAGSLLPMPLVYYAFWALGVRVYIKGKPPPPAQKSIGQSGVLFICGHRTLLDPIFLSAALGRPIPAVSYSISRLTELISPIKTVRLSRDRATDSPKIKKLLEHGDLALCPEGTTCREPFLLRFSQLFAELTDELVPVAMSTRMNMFHGTSANGWKGLDPFFFFMNPSPVYEVTFLNKLPYELTCGAGKPSDEVANYIQRIIAASLSYECTNLTRKDKYRALAWTEGTEAKDKKN</sequence>
<proteinExistence type="inferred from homology"/>
<dbReference type="CDD" id="cd06551">
    <property type="entry name" value="LPLAT"/>
    <property type="match status" value="1"/>
</dbReference>
<evidence type="ECO:0000256" key="5">
    <source>
        <dbReference type="ARBA" id="ARBA00022989"/>
    </source>
</evidence>
<feature type="transmembrane region" description="Helical" evidence="8">
    <location>
        <begin position="65"/>
        <end position="85"/>
    </location>
</feature>
<keyword evidence="7 12" id="KW-0012">Acyltransferase</keyword>
<dbReference type="InterPro" id="IPR023214">
    <property type="entry name" value="HAD_sf"/>
</dbReference>
<dbReference type="GO" id="GO:0009610">
    <property type="term" value="P:response to symbiotic fungus"/>
    <property type="evidence" value="ECO:0007669"/>
    <property type="project" value="UniProtKB-ARBA"/>
</dbReference>